<evidence type="ECO:0000259" key="16">
    <source>
        <dbReference type="Pfam" id="PF14849"/>
    </source>
</evidence>
<dbReference type="PANTHER" id="PTHR12428:SF65">
    <property type="entry name" value="CYTOCHROME C OXIDASE ASSEMBLY PROTEIN COX18, MITOCHONDRIAL"/>
    <property type="match status" value="1"/>
</dbReference>
<keyword evidence="4 13" id="KW-0813">Transport</keyword>
<dbReference type="GO" id="GO:0005886">
    <property type="term" value="C:plasma membrane"/>
    <property type="evidence" value="ECO:0007669"/>
    <property type="project" value="UniProtKB-SubCell"/>
</dbReference>
<dbReference type="Pfam" id="PF14849">
    <property type="entry name" value="YidC_periplas"/>
    <property type="match status" value="1"/>
</dbReference>
<sequence length="552" mass="62608">MDFKRLLIFFVLTMAILLGWEKLYPQPEKQPAAQQTSSTSNSNTSSTGVVAESALNKTEPVTVTTDTVKAVIDEKSGDLRQLTLNKYKATSDASKPFVLLDNGLNGHQYVAQSILLNRQGDYQFKDLTFTAAQKQYTLNGDKLDVRLTAAEQNGVQVSKIYTFTKGSYLIGLRYEIANHNTQPLQMDVAYRVLRDDKEPEGTGYFDHTYTGPVLYTPNGKFEKVAFKDLDSDYTSGRDQADYQRKTNTGWIGMTQHYFMTTWILQPKEGNSVCGTSDCQIDIRKRSDGLYSAGVRVPLKDIGANSTGSFGISLYAGPQIYSVITKVADHLQMIKDYGKVSLFSSPLFWLLNWWHSLVQNWGWAIILLTLTVKAILFPLTHASYKSMAKMRAVAPRLQALKDQYGDDRMRMQQEMMSLYKKEKINPVGGCLPMLLQIPVFIGLYWALFASVELRGAPWIGWITDLGRQDPYFILPVLMALTMYLQTFMNPPPTDPVQAKMMKIMPVAFSVMFFFFPAGLVLYWLTNNILTLAQQWFINKRIERQAKLHRSLDI</sequence>
<proteinExistence type="inferred from homology"/>
<dbReference type="InterPro" id="IPR001708">
    <property type="entry name" value="YidC/ALB3/OXA1/COX18"/>
</dbReference>
<dbReference type="GO" id="GO:0015031">
    <property type="term" value="P:protein transport"/>
    <property type="evidence" value="ECO:0007669"/>
    <property type="project" value="UniProtKB-KW"/>
</dbReference>
<comment type="subunit">
    <text evidence="13">Interacts with the Sec translocase complex via SecD. Specifically interacts with transmembrane segments of nascent integral membrane proteins during membrane integration.</text>
</comment>
<keyword evidence="5 13" id="KW-1003">Cell membrane</keyword>
<feature type="transmembrane region" description="Helical" evidence="13">
    <location>
        <begin position="470"/>
        <end position="490"/>
    </location>
</feature>
<feature type="compositionally biased region" description="Low complexity" evidence="14">
    <location>
        <begin position="36"/>
        <end position="47"/>
    </location>
</feature>
<feature type="transmembrane region" description="Helical" evidence="13">
    <location>
        <begin position="360"/>
        <end position="379"/>
    </location>
</feature>
<organism evidence="17 18">
    <name type="scientific">Snodgrassella alvi SCGC AB-598-J21</name>
    <dbReference type="NCBI Taxonomy" id="1385367"/>
    <lineage>
        <taxon>Bacteria</taxon>
        <taxon>Pseudomonadati</taxon>
        <taxon>Pseudomonadota</taxon>
        <taxon>Betaproteobacteria</taxon>
        <taxon>Neisseriales</taxon>
        <taxon>Neisseriaceae</taxon>
        <taxon>Snodgrassella</taxon>
    </lineage>
</organism>
<dbReference type="Gene3D" id="2.70.98.90">
    <property type="match status" value="1"/>
</dbReference>
<dbReference type="NCBIfam" id="TIGR03593">
    <property type="entry name" value="yidC_nterm"/>
    <property type="match status" value="1"/>
</dbReference>
<comment type="similarity">
    <text evidence="2 13">Belongs to the OXA1/ALB3/YidC family. Type 1 subfamily.</text>
</comment>
<feature type="domain" description="Membrane insertase YidC N-terminal" evidence="16">
    <location>
        <begin position="61"/>
        <end position="349"/>
    </location>
</feature>
<keyword evidence="8 13" id="KW-1133">Transmembrane helix</keyword>
<dbReference type="InterPro" id="IPR019998">
    <property type="entry name" value="Membr_insert_YidC"/>
</dbReference>
<dbReference type="InterPro" id="IPR038221">
    <property type="entry name" value="YidC_periplasmic_sf"/>
</dbReference>
<protein>
    <recommendedName>
        <fullName evidence="3 13">Membrane protein insertase YidC</fullName>
    </recommendedName>
    <alternativeName>
        <fullName evidence="12 13">Foldase YidC</fullName>
    </alternativeName>
    <alternativeName>
        <fullName evidence="11 13">Membrane integrase YidC</fullName>
    </alternativeName>
    <alternativeName>
        <fullName evidence="13">Membrane protein YidC</fullName>
    </alternativeName>
</protein>
<dbReference type="GO" id="GO:0032977">
    <property type="term" value="F:membrane insertase activity"/>
    <property type="evidence" value="ECO:0007669"/>
    <property type="project" value="InterPro"/>
</dbReference>
<dbReference type="AlphaFoldDB" id="A0A074V4W5"/>
<keyword evidence="6 13" id="KW-0812">Transmembrane</keyword>
<evidence type="ECO:0000256" key="6">
    <source>
        <dbReference type="ARBA" id="ARBA00022692"/>
    </source>
</evidence>
<evidence type="ECO:0000256" key="2">
    <source>
        <dbReference type="ARBA" id="ARBA00010527"/>
    </source>
</evidence>
<evidence type="ECO:0000256" key="3">
    <source>
        <dbReference type="ARBA" id="ARBA00015325"/>
    </source>
</evidence>
<evidence type="ECO:0000256" key="14">
    <source>
        <dbReference type="SAM" id="MobiDB-lite"/>
    </source>
</evidence>
<dbReference type="CDD" id="cd20070">
    <property type="entry name" value="5TM_YidC_Alb3"/>
    <property type="match status" value="1"/>
</dbReference>
<evidence type="ECO:0000256" key="4">
    <source>
        <dbReference type="ARBA" id="ARBA00022448"/>
    </source>
</evidence>
<accession>A0A074V4W5</accession>
<evidence type="ECO:0000256" key="13">
    <source>
        <dbReference type="HAMAP-Rule" id="MF_01810"/>
    </source>
</evidence>
<evidence type="ECO:0000313" key="17">
    <source>
        <dbReference type="EMBL" id="KEQ00261.1"/>
    </source>
</evidence>
<gene>
    <name evidence="13" type="primary">yidC</name>
    <name evidence="17" type="ORF">SASC598J21_019620</name>
</gene>
<comment type="subcellular location">
    <subcellularLocation>
        <location evidence="1">Cell inner membrane</location>
        <topology evidence="1">Multi-pass membrane protein</topology>
    </subcellularLocation>
    <subcellularLocation>
        <location evidence="13">Cell membrane</location>
        <topology evidence="13">Multi-pass membrane protein</topology>
    </subcellularLocation>
</comment>
<dbReference type="HAMAP" id="MF_01810">
    <property type="entry name" value="YidC_type1"/>
    <property type="match status" value="1"/>
</dbReference>
<dbReference type="NCBIfam" id="NF002352">
    <property type="entry name" value="PRK01318.1-3"/>
    <property type="match status" value="1"/>
</dbReference>
<dbReference type="CDD" id="cd19961">
    <property type="entry name" value="EcYidC-like_peri"/>
    <property type="match status" value="1"/>
</dbReference>
<evidence type="ECO:0000256" key="11">
    <source>
        <dbReference type="ARBA" id="ARBA00033245"/>
    </source>
</evidence>
<dbReference type="NCBIfam" id="TIGR03592">
    <property type="entry name" value="yidC_oxa1_cterm"/>
    <property type="match status" value="1"/>
</dbReference>
<keyword evidence="10 13" id="KW-0143">Chaperone</keyword>
<evidence type="ECO:0000256" key="5">
    <source>
        <dbReference type="ARBA" id="ARBA00022475"/>
    </source>
</evidence>
<dbReference type="PRINTS" id="PR00701">
    <property type="entry name" value="60KDINNERMP"/>
</dbReference>
<evidence type="ECO:0000256" key="10">
    <source>
        <dbReference type="ARBA" id="ARBA00023186"/>
    </source>
</evidence>
<dbReference type="PANTHER" id="PTHR12428">
    <property type="entry name" value="OXA1"/>
    <property type="match status" value="1"/>
</dbReference>
<keyword evidence="7 13" id="KW-0653">Protein transport</keyword>
<dbReference type="GO" id="GO:0051205">
    <property type="term" value="P:protein insertion into membrane"/>
    <property type="evidence" value="ECO:0007669"/>
    <property type="project" value="TreeGrafter"/>
</dbReference>
<dbReference type="InterPro" id="IPR028055">
    <property type="entry name" value="YidC/Oxa/ALB_C"/>
</dbReference>
<evidence type="ECO:0000256" key="8">
    <source>
        <dbReference type="ARBA" id="ARBA00022989"/>
    </source>
</evidence>
<dbReference type="PRINTS" id="PR01900">
    <property type="entry name" value="YIDCPROTEIN"/>
</dbReference>
<feature type="transmembrane region" description="Helical" evidence="13">
    <location>
        <begin position="502"/>
        <end position="523"/>
    </location>
</feature>
<comment type="function">
    <text evidence="13">Required for the insertion and/or proper folding and/or complex formation of integral membrane proteins into the membrane. Involved in integration of membrane proteins that insert both dependently and independently of the Sec translocase complex, as well as at least some lipoproteins. Aids folding of multispanning membrane proteins.</text>
</comment>
<evidence type="ECO:0000313" key="18">
    <source>
        <dbReference type="Proteomes" id="UP000027644"/>
    </source>
</evidence>
<feature type="domain" description="Membrane insertase YidC/Oxa/ALB C-terminal" evidence="15">
    <location>
        <begin position="360"/>
        <end position="538"/>
    </location>
</feature>
<name>A0A074V4W5_9NEIS</name>
<dbReference type="InterPro" id="IPR028053">
    <property type="entry name" value="Membr_insert_YidC_N"/>
</dbReference>
<comment type="caution">
    <text evidence="13">Lacks conserved residue(s) required for the propagation of feature annotation.</text>
</comment>
<reference evidence="17 18" key="1">
    <citation type="journal article" date="2014" name="PLoS Genet.">
        <title>Hidden diversity in honey bee gut symbionts detected by single-cell genomics.</title>
        <authorList>
            <person name="Engel P."/>
            <person name="Stepanauskas R."/>
            <person name="Moran N."/>
        </authorList>
    </citation>
    <scope>NUCLEOTIDE SEQUENCE [LARGE SCALE GENOMIC DNA]</scope>
    <source>
        <strain evidence="17 18">SCGC AB-598-J21</strain>
    </source>
</reference>
<evidence type="ECO:0000256" key="7">
    <source>
        <dbReference type="ARBA" id="ARBA00022927"/>
    </source>
</evidence>
<dbReference type="Pfam" id="PF02096">
    <property type="entry name" value="60KD_IMP"/>
    <property type="match status" value="1"/>
</dbReference>
<keyword evidence="9 13" id="KW-0472">Membrane</keyword>
<evidence type="ECO:0000256" key="9">
    <source>
        <dbReference type="ARBA" id="ARBA00023136"/>
    </source>
</evidence>
<feature type="region of interest" description="Disordered" evidence="14">
    <location>
        <begin position="29"/>
        <end position="51"/>
    </location>
</feature>
<dbReference type="InterPro" id="IPR047196">
    <property type="entry name" value="YidC_ALB_C"/>
</dbReference>
<dbReference type="EMBL" id="AVQL01000453">
    <property type="protein sequence ID" value="KEQ00261.1"/>
    <property type="molecule type" value="Genomic_DNA"/>
</dbReference>
<comment type="caution">
    <text evidence="17">The sequence shown here is derived from an EMBL/GenBank/DDBJ whole genome shotgun (WGS) entry which is preliminary data.</text>
</comment>
<dbReference type="Proteomes" id="UP000027644">
    <property type="component" value="Unassembled WGS sequence"/>
</dbReference>
<evidence type="ECO:0000256" key="12">
    <source>
        <dbReference type="ARBA" id="ARBA00033342"/>
    </source>
</evidence>
<evidence type="ECO:0000259" key="15">
    <source>
        <dbReference type="Pfam" id="PF02096"/>
    </source>
</evidence>
<evidence type="ECO:0000256" key="1">
    <source>
        <dbReference type="ARBA" id="ARBA00004429"/>
    </source>
</evidence>